<dbReference type="InterPro" id="IPR018109">
    <property type="entry name" value="Folylpolyglutamate_synth_CS"/>
</dbReference>
<dbReference type="PANTHER" id="PTHR11136:SF0">
    <property type="entry name" value="DIHYDROFOLATE SYNTHETASE-RELATED"/>
    <property type="match status" value="1"/>
</dbReference>
<keyword evidence="5" id="KW-0479">Metal-binding</keyword>
<evidence type="ECO:0000256" key="10">
    <source>
        <dbReference type="ARBA" id="ARBA00047493"/>
    </source>
</evidence>
<keyword evidence="8" id="KW-0460">Magnesium</keyword>
<evidence type="ECO:0000313" key="15">
    <source>
        <dbReference type="Proteomes" id="UP000512167"/>
    </source>
</evidence>
<evidence type="ECO:0000256" key="11">
    <source>
        <dbReference type="PIRNR" id="PIRNR001563"/>
    </source>
</evidence>
<dbReference type="NCBIfam" id="TIGR01499">
    <property type="entry name" value="folC"/>
    <property type="match status" value="1"/>
</dbReference>
<dbReference type="InterPro" id="IPR013221">
    <property type="entry name" value="Mur_ligase_cen"/>
</dbReference>
<dbReference type="RefSeq" id="WP_312032120.1">
    <property type="nucleotide sequence ID" value="NZ_CP051151.1"/>
</dbReference>
<dbReference type="Pfam" id="PF08245">
    <property type="entry name" value="Mur_ligase_M"/>
    <property type="match status" value="1"/>
</dbReference>
<evidence type="ECO:0000256" key="3">
    <source>
        <dbReference type="ARBA" id="ARBA00013025"/>
    </source>
</evidence>
<reference evidence="14 15" key="1">
    <citation type="submission" date="2020-04" db="EMBL/GenBank/DDBJ databases">
        <authorList>
            <person name="Zheng R.K."/>
            <person name="Sun C.M."/>
        </authorList>
    </citation>
    <scope>NUCLEOTIDE SEQUENCE [LARGE SCALE GENOMIC DNA]</scope>
    <source>
        <strain evidence="15">zrk29</strain>
    </source>
</reference>
<keyword evidence="6 11" id="KW-0547">Nucleotide-binding</keyword>
<comment type="catalytic activity">
    <reaction evidence="10">
        <text>(6S)-5,6,7,8-tetrahydrofolyl-(gamma-L-Glu)(n) + L-glutamate + ATP = (6S)-5,6,7,8-tetrahydrofolyl-(gamma-L-Glu)(n+1) + ADP + phosphate + H(+)</text>
        <dbReference type="Rhea" id="RHEA:10580"/>
        <dbReference type="Rhea" id="RHEA-COMP:14738"/>
        <dbReference type="Rhea" id="RHEA-COMP:14740"/>
        <dbReference type="ChEBI" id="CHEBI:15378"/>
        <dbReference type="ChEBI" id="CHEBI:29985"/>
        <dbReference type="ChEBI" id="CHEBI:30616"/>
        <dbReference type="ChEBI" id="CHEBI:43474"/>
        <dbReference type="ChEBI" id="CHEBI:141005"/>
        <dbReference type="ChEBI" id="CHEBI:456216"/>
        <dbReference type="EC" id="6.3.2.17"/>
    </reaction>
</comment>
<evidence type="ECO:0000256" key="9">
    <source>
        <dbReference type="ARBA" id="ARBA00030592"/>
    </source>
</evidence>
<accession>A0A7L6N2G2</accession>
<dbReference type="PANTHER" id="PTHR11136">
    <property type="entry name" value="FOLYLPOLYGLUTAMATE SYNTHASE-RELATED"/>
    <property type="match status" value="1"/>
</dbReference>
<dbReference type="SUPFAM" id="SSF53244">
    <property type="entry name" value="MurD-like peptide ligases, peptide-binding domain"/>
    <property type="match status" value="1"/>
</dbReference>
<organism evidence="14 15">
    <name type="scientific">Hujiaoplasma nucleasis</name>
    <dbReference type="NCBI Taxonomy" id="2725268"/>
    <lineage>
        <taxon>Bacteria</taxon>
        <taxon>Bacillati</taxon>
        <taxon>Mycoplasmatota</taxon>
        <taxon>Mollicutes</taxon>
        <taxon>Candidatus Izemoplasmatales</taxon>
        <taxon>Hujiaoplasmataceae</taxon>
        <taxon>Hujiaoplasma</taxon>
    </lineage>
</organism>
<comment type="cofactor">
    <cofactor evidence="1">
        <name>Mg(2+)</name>
        <dbReference type="ChEBI" id="CHEBI:18420"/>
    </cofactor>
</comment>
<evidence type="ECO:0000256" key="7">
    <source>
        <dbReference type="ARBA" id="ARBA00022840"/>
    </source>
</evidence>
<dbReference type="GO" id="GO:0005737">
    <property type="term" value="C:cytoplasm"/>
    <property type="evidence" value="ECO:0007669"/>
    <property type="project" value="TreeGrafter"/>
</dbReference>
<dbReference type="Proteomes" id="UP000512167">
    <property type="component" value="Chromosome"/>
</dbReference>
<evidence type="ECO:0000256" key="4">
    <source>
        <dbReference type="ARBA" id="ARBA00022598"/>
    </source>
</evidence>
<keyword evidence="4 11" id="KW-0436">Ligase</keyword>
<comment type="similarity">
    <text evidence="2 11">Belongs to the folylpolyglutamate synthase family.</text>
</comment>
<evidence type="ECO:0000259" key="13">
    <source>
        <dbReference type="Pfam" id="PF08245"/>
    </source>
</evidence>
<evidence type="ECO:0000256" key="2">
    <source>
        <dbReference type="ARBA" id="ARBA00008276"/>
    </source>
</evidence>
<gene>
    <name evidence="14" type="ORF">HF295_01700</name>
</gene>
<dbReference type="GO" id="GO:0046872">
    <property type="term" value="F:metal ion binding"/>
    <property type="evidence" value="ECO:0007669"/>
    <property type="project" value="UniProtKB-KW"/>
</dbReference>
<dbReference type="FunFam" id="3.40.1190.10:FF:000011">
    <property type="entry name" value="Folylpolyglutamate synthase/dihydrofolate synthase"/>
    <property type="match status" value="1"/>
</dbReference>
<dbReference type="InterPro" id="IPR001645">
    <property type="entry name" value="Folylpolyglutamate_synth"/>
</dbReference>
<dbReference type="KEGG" id="tbk:HF295_01700"/>
<feature type="domain" description="Mur ligase C-terminal" evidence="12">
    <location>
        <begin position="294"/>
        <end position="409"/>
    </location>
</feature>
<dbReference type="PROSITE" id="PS01011">
    <property type="entry name" value="FOLYLPOLYGLU_SYNT_1"/>
    <property type="match status" value="1"/>
</dbReference>
<proteinExistence type="inferred from homology"/>
<evidence type="ECO:0000256" key="8">
    <source>
        <dbReference type="ARBA" id="ARBA00022842"/>
    </source>
</evidence>
<dbReference type="Pfam" id="PF02875">
    <property type="entry name" value="Mur_ligase_C"/>
    <property type="match status" value="1"/>
</dbReference>
<feature type="domain" description="Mur ligase central" evidence="13">
    <location>
        <begin position="46"/>
        <end position="265"/>
    </location>
</feature>
<dbReference type="InterPro" id="IPR036615">
    <property type="entry name" value="Mur_ligase_C_dom_sf"/>
</dbReference>
<evidence type="ECO:0000256" key="6">
    <source>
        <dbReference type="ARBA" id="ARBA00022741"/>
    </source>
</evidence>
<dbReference type="Gene3D" id="3.40.1190.10">
    <property type="entry name" value="Mur-like, catalytic domain"/>
    <property type="match status" value="1"/>
</dbReference>
<evidence type="ECO:0000256" key="5">
    <source>
        <dbReference type="ARBA" id="ARBA00022723"/>
    </source>
</evidence>
<dbReference type="EC" id="6.3.2.17" evidence="3"/>
<dbReference type="PIRSF" id="PIRSF001563">
    <property type="entry name" value="Folylpolyglu_synth"/>
    <property type="match status" value="1"/>
</dbReference>
<dbReference type="AlphaFoldDB" id="A0A7L6N2G2"/>
<keyword evidence="7 11" id="KW-0067">ATP-binding</keyword>
<evidence type="ECO:0000256" key="1">
    <source>
        <dbReference type="ARBA" id="ARBA00001946"/>
    </source>
</evidence>
<name>A0A7L6N2G2_9MOLU</name>
<keyword evidence="15" id="KW-1185">Reference proteome</keyword>
<dbReference type="GO" id="GO:0008841">
    <property type="term" value="F:dihydrofolate synthase activity"/>
    <property type="evidence" value="ECO:0007669"/>
    <property type="project" value="TreeGrafter"/>
</dbReference>
<evidence type="ECO:0000259" key="12">
    <source>
        <dbReference type="Pfam" id="PF02875"/>
    </source>
</evidence>
<dbReference type="EMBL" id="CP051151">
    <property type="protein sequence ID" value="QLY39642.1"/>
    <property type="molecule type" value="Genomic_DNA"/>
</dbReference>
<dbReference type="SUPFAM" id="SSF53623">
    <property type="entry name" value="MurD-like peptide ligases, catalytic domain"/>
    <property type="match status" value="1"/>
</dbReference>
<sequence length="421" mass="48433">MFTSKEQAQNWIENIKRFGSRLDLSRISKALEILGNPHKEFKSIHVAGTNGKGSTTNYIKNILVESGFKVGLYTSPYVVDFNERIKINHHNISDESLVYYTNILHDVSNKLIEEDEENIITFFEVLTVISFLYFRDEKVDFAVIEVGLGGLLDATNVIIPEVSVITNVSYDHMKQLGNSLESIALNKLGIVKENVPLITAIEDMHLFPLIYEVAASKNARVKIINHDLVTDKVIGEETTFKYQEETYVLGLPGYHQIKNACLAIETIRLLRLHLNLDISEKDIKVGLKSTKWPGRFEIFDHRIVIDGAHNIGGIQALKKSMRAIFKDKNILCLFSVMKDKQHKQMIEELDNFCDELYFTEFDYQRRADAEDLFFESTSYKKSYHHDYKEIFYQLKSNLKANDVLLVTGSLYFISEIRKLLV</sequence>
<dbReference type="GO" id="GO:0005524">
    <property type="term" value="F:ATP binding"/>
    <property type="evidence" value="ECO:0007669"/>
    <property type="project" value="UniProtKB-KW"/>
</dbReference>
<dbReference type="PROSITE" id="PS01012">
    <property type="entry name" value="FOLYLPOLYGLU_SYNT_2"/>
    <property type="match status" value="1"/>
</dbReference>
<protein>
    <recommendedName>
        <fullName evidence="3">tetrahydrofolate synthase</fullName>
        <ecNumber evidence="3">6.3.2.17</ecNumber>
    </recommendedName>
    <alternativeName>
        <fullName evidence="9">Tetrahydrofolylpolyglutamate synthase</fullName>
    </alternativeName>
</protein>
<dbReference type="InterPro" id="IPR004101">
    <property type="entry name" value="Mur_ligase_C"/>
</dbReference>
<dbReference type="Gene3D" id="3.90.190.20">
    <property type="entry name" value="Mur ligase, C-terminal domain"/>
    <property type="match status" value="1"/>
</dbReference>
<dbReference type="InterPro" id="IPR036565">
    <property type="entry name" value="Mur-like_cat_sf"/>
</dbReference>
<dbReference type="GO" id="GO:0004326">
    <property type="term" value="F:tetrahydrofolylpolyglutamate synthase activity"/>
    <property type="evidence" value="ECO:0007669"/>
    <property type="project" value="UniProtKB-EC"/>
</dbReference>
<evidence type="ECO:0000313" key="14">
    <source>
        <dbReference type="EMBL" id="QLY39642.1"/>
    </source>
</evidence>